<dbReference type="Proteomes" id="UP000183174">
    <property type="component" value="Unassembled WGS sequence"/>
</dbReference>
<feature type="transmembrane region" description="Helical" evidence="6">
    <location>
        <begin position="200"/>
        <end position="218"/>
    </location>
</feature>
<feature type="transmembrane region" description="Helical" evidence="6">
    <location>
        <begin position="238"/>
        <end position="257"/>
    </location>
</feature>
<evidence type="ECO:0000313" key="8">
    <source>
        <dbReference type="Proteomes" id="UP000183174"/>
    </source>
</evidence>
<dbReference type="InterPro" id="IPR007688">
    <property type="entry name" value="Conjugal_tfr_TrbL/VirB6"/>
</dbReference>
<evidence type="ECO:0000256" key="3">
    <source>
        <dbReference type="ARBA" id="ARBA00022692"/>
    </source>
</evidence>
<dbReference type="GO" id="GO:0030255">
    <property type="term" value="P:protein secretion by the type IV secretion system"/>
    <property type="evidence" value="ECO:0007669"/>
    <property type="project" value="InterPro"/>
</dbReference>
<evidence type="ECO:0000256" key="6">
    <source>
        <dbReference type="SAM" id="Phobius"/>
    </source>
</evidence>
<dbReference type="GO" id="GO:0016020">
    <property type="term" value="C:membrane"/>
    <property type="evidence" value="ECO:0007669"/>
    <property type="project" value="UniProtKB-SubCell"/>
</dbReference>
<feature type="transmembrane region" description="Helical" evidence="6">
    <location>
        <begin position="139"/>
        <end position="162"/>
    </location>
</feature>
<dbReference type="Pfam" id="PF04610">
    <property type="entry name" value="TrbL"/>
    <property type="match status" value="1"/>
</dbReference>
<name>A0A1C3XJT9_9BRAD</name>
<evidence type="ECO:0000256" key="5">
    <source>
        <dbReference type="ARBA" id="ARBA00023136"/>
    </source>
</evidence>
<keyword evidence="4 6" id="KW-1133">Transmembrane helix</keyword>
<evidence type="ECO:0000256" key="4">
    <source>
        <dbReference type="ARBA" id="ARBA00022989"/>
    </source>
</evidence>
<sequence length="328" mass="33899">MAVNVFDSFLKEFEQPITAFVSTSVSNLATYIDGPLRTAVTLYVILYGFAVMRGAISEPILEFAWRAMRIVIVVLLATNSSAFQQYVTSLFFDSLPKEIGNALAGSGLNTSSGAPFDQLLSKGIDVANKIYDQAGITDVAPALIAGILLVFVAVGSFLQFAILLYAKVGLGVVIALGPIFIALGLFEATRPFTEAWLRQLANFVILLVLVVALVGLMLSTVSGFIDRFGANAGTAGEMVVAAVAISAVLGLSGYIALQLPTIAGGLAGGGASLASRLVTNPLIANATAAAGGAYAGARWSASRGLAAVRAGRQGGSIRRVQSQATSTT</sequence>
<organism evidence="7 8">
    <name type="scientific">Bradyrhizobium yuanmingense</name>
    <dbReference type="NCBI Taxonomy" id="108015"/>
    <lineage>
        <taxon>Bacteria</taxon>
        <taxon>Pseudomonadati</taxon>
        <taxon>Pseudomonadota</taxon>
        <taxon>Alphaproteobacteria</taxon>
        <taxon>Hyphomicrobiales</taxon>
        <taxon>Nitrobacteraceae</taxon>
        <taxon>Bradyrhizobium</taxon>
    </lineage>
</organism>
<feature type="transmembrane region" description="Helical" evidence="6">
    <location>
        <begin position="36"/>
        <end position="56"/>
    </location>
</feature>
<evidence type="ECO:0000313" key="7">
    <source>
        <dbReference type="EMBL" id="SCB52530.1"/>
    </source>
</evidence>
<comment type="similarity">
    <text evidence="2">Belongs to the TrbL/VirB6 family.</text>
</comment>
<proteinExistence type="inferred from homology"/>
<gene>
    <name evidence="7" type="ORF">GA0061099_103410</name>
</gene>
<accession>A0A1C3XJT9</accession>
<evidence type="ECO:0000256" key="2">
    <source>
        <dbReference type="ARBA" id="ARBA00007802"/>
    </source>
</evidence>
<reference evidence="7 8" key="1">
    <citation type="submission" date="2016-08" db="EMBL/GenBank/DDBJ databases">
        <authorList>
            <person name="Seilhamer J.J."/>
        </authorList>
    </citation>
    <scope>NUCLEOTIDE SEQUENCE [LARGE SCALE GENOMIC DNA]</scope>
    <source>
        <strain evidence="7 8">CCBAU 10071</strain>
    </source>
</reference>
<dbReference type="AlphaFoldDB" id="A0A1C3XJT9"/>
<comment type="subcellular location">
    <subcellularLocation>
        <location evidence="1">Membrane</location>
        <topology evidence="1">Multi-pass membrane protein</topology>
    </subcellularLocation>
</comment>
<evidence type="ECO:0000256" key="1">
    <source>
        <dbReference type="ARBA" id="ARBA00004141"/>
    </source>
</evidence>
<dbReference type="RefSeq" id="WP_074448527.1">
    <property type="nucleotide sequence ID" value="NZ_FMAE01000034.1"/>
</dbReference>
<dbReference type="EMBL" id="FMAE01000034">
    <property type="protein sequence ID" value="SCB52530.1"/>
    <property type="molecule type" value="Genomic_DNA"/>
</dbReference>
<keyword evidence="5 6" id="KW-0472">Membrane</keyword>
<keyword evidence="3 6" id="KW-0812">Transmembrane</keyword>
<protein>
    <submittedName>
        <fullName evidence="7">Type IV secretion system protein VirB6</fullName>
    </submittedName>
</protein>
<feature type="transmembrane region" description="Helical" evidence="6">
    <location>
        <begin position="168"/>
        <end position="188"/>
    </location>
</feature>